<comment type="catalytic activity">
    <reaction evidence="1">
        <text>Hydrolysis of DNA containing ring-opened 7-methylguanine residues, releasing 2,6-diamino-4-hydroxy-5-(N-methyl)formamidopyrimidine.</text>
        <dbReference type="EC" id="3.2.2.23"/>
    </reaction>
</comment>
<dbReference type="NCBIfam" id="NF002211">
    <property type="entry name" value="PRK01103.1"/>
    <property type="match status" value="1"/>
</dbReference>
<evidence type="ECO:0000259" key="16">
    <source>
        <dbReference type="PROSITE" id="PS51066"/>
    </source>
</evidence>
<dbReference type="InterPro" id="IPR000214">
    <property type="entry name" value="Znf_DNA_glyclase/AP_lyase"/>
</dbReference>
<dbReference type="FunFam" id="3.20.190.10:FF:000001">
    <property type="entry name" value="Formamidopyrimidine-DNA glycosylase"/>
    <property type="match status" value="1"/>
</dbReference>
<keyword evidence="5" id="KW-0479">Metal-binding</keyword>
<evidence type="ECO:0000256" key="8">
    <source>
        <dbReference type="ARBA" id="ARBA00022801"/>
    </source>
</evidence>
<dbReference type="PROSITE" id="PS51066">
    <property type="entry name" value="ZF_FPG_2"/>
    <property type="match status" value="1"/>
</dbReference>
<proteinExistence type="inferred from homology"/>
<dbReference type="Gene3D" id="3.20.190.10">
    <property type="entry name" value="MutM-like, N-terminal"/>
    <property type="match status" value="1"/>
</dbReference>
<evidence type="ECO:0000256" key="13">
    <source>
        <dbReference type="ARBA" id="ARBA00023268"/>
    </source>
</evidence>
<dbReference type="SMART" id="SM00898">
    <property type="entry name" value="Fapy_DNA_glyco"/>
    <property type="match status" value="1"/>
</dbReference>
<dbReference type="PANTHER" id="PTHR22993:SF9">
    <property type="entry name" value="FORMAMIDOPYRIMIDINE-DNA GLYCOSYLASE"/>
    <property type="match status" value="1"/>
</dbReference>
<keyword evidence="12" id="KW-0456">Lyase</keyword>
<evidence type="ECO:0000256" key="7">
    <source>
        <dbReference type="ARBA" id="ARBA00022771"/>
    </source>
</evidence>
<evidence type="ECO:0000256" key="9">
    <source>
        <dbReference type="ARBA" id="ARBA00022833"/>
    </source>
</evidence>
<dbReference type="Pfam" id="PF06831">
    <property type="entry name" value="H2TH"/>
    <property type="match status" value="1"/>
</dbReference>
<evidence type="ECO:0000256" key="15">
    <source>
        <dbReference type="ARBA" id="ARBA00044632"/>
    </source>
</evidence>
<feature type="domain" description="Formamidopyrimidine-DNA glycosylase catalytic" evidence="17">
    <location>
        <begin position="2"/>
        <end position="113"/>
    </location>
</feature>
<dbReference type="AlphaFoldDB" id="A0A3B1ANS7"/>
<feature type="domain" description="FPG-type" evidence="16">
    <location>
        <begin position="237"/>
        <end position="271"/>
    </location>
</feature>
<dbReference type="InterPro" id="IPR012319">
    <property type="entry name" value="FPG_cat"/>
</dbReference>
<organism evidence="18">
    <name type="scientific">hydrothermal vent metagenome</name>
    <dbReference type="NCBI Taxonomy" id="652676"/>
    <lineage>
        <taxon>unclassified sequences</taxon>
        <taxon>metagenomes</taxon>
        <taxon>ecological metagenomes</taxon>
    </lineage>
</organism>
<keyword evidence="13" id="KW-0511">Multifunctional enzyme</keyword>
<evidence type="ECO:0000256" key="3">
    <source>
        <dbReference type="ARBA" id="ARBA00009409"/>
    </source>
</evidence>
<dbReference type="InterPro" id="IPR035937">
    <property type="entry name" value="FPG_N"/>
</dbReference>
<evidence type="ECO:0000256" key="11">
    <source>
        <dbReference type="ARBA" id="ARBA00023204"/>
    </source>
</evidence>
<dbReference type="Pfam" id="PF01149">
    <property type="entry name" value="Fapy_DNA_glyco"/>
    <property type="match status" value="1"/>
</dbReference>
<keyword evidence="6" id="KW-0227">DNA damage</keyword>
<dbReference type="InterPro" id="IPR020629">
    <property type="entry name" value="FPG_Glyclase"/>
</dbReference>
<gene>
    <name evidence="18" type="ORF">MNBD_GAMMA22-1991</name>
</gene>
<dbReference type="PROSITE" id="PS51068">
    <property type="entry name" value="FPG_CAT"/>
    <property type="match status" value="1"/>
</dbReference>
<dbReference type="GO" id="GO:0140078">
    <property type="term" value="F:class I DNA-(apurinic or apyrimidinic site) endonuclease activity"/>
    <property type="evidence" value="ECO:0007669"/>
    <property type="project" value="UniProtKB-EC"/>
</dbReference>
<dbReference type="FunFam" id="1.10.8.50:FF:000003">
    <property type="entry name" value="Formamidopyrimidine-DNA glycosylase"/>
    <property type="match status" value="1"/>
</dbReference>
<dbReference type="InterPro" id="IPR015886">
    <property type="entry name" value="H2TH_FPG"/>
</dbReference>
<evidence type="ECO:0000256" key="10">
    <source>
        <dbReference type="ARBA" id="ARBA00023125"/>
    </source>
</evidence>
<dbReference type="NCBIfam" id="TIGR00577">
    <property type="entry name" value="fpg"/>
    <property type="match status" value="1"/>
</dbReference>
<dbReference type="GO" id="GO:0003684">
    <property type="term" value="F:damaged DNA binding"/>
    <property type="evidence" value="ECO:0007669"/>
    <property type="project" value="InterPro"/>
</dbReference>
<dbReference type="CDD" id="cd08966">
    <property type="entry name" value="EcFpg-like_N"/>
    <property type="match status" value="1"/>
</dbReference>
<dbReference type="GO" id="GO:0034039">
    <property type="term" value="F:8-oxo-7,8-dihydroguanine DNA N-glycosylase activity"/>
    <property type="evidence" value="ECO:0007669"/>
    <property type="project" value="TreeGrafter"/>
</dbReference>
<dbReference type="Gene3D" id="1.10.8.50">
    <property type="match status" value="1"/>
</dbReference>
<dbReference type="GO" id="GO:0006284">
    <property type="term" value="P:base-excision repair"/>
    <property type="evidence" value="ECO:0007669"/>
    <property type="project" value="InterPro"/>
</dbReference>
<comment type="subunit">
    <text evidence="4">Monomer.</text>
</comment>
<dbReference type="EMBL" id="UOFS01000049">
    <property type="protein sequence ID" value="VAX01534.1"/>
    <property type="molecule type" value="Genomic_DNA"/>
</dbReference>
<evidence type="ECO:0000259" key="17">
    <source>
        <dbReference type="PROSITE" id="PS51068"/>
    </source>
</evidence>
<keyword evidence="7" id="KW-0863">Zinc-finger</keyword>
<dbReference type="EC" id="3.2.2.23" evidence="18"/>
<dbReference type="SMART" id="SM01232">
    <property type="entry name" value="H2TH"/>
    <property type="match status" value="1"/>
</dbReference>
<evidence type="ECO:0000313" key="18">
    <source>
        <dbReference type="EMBL" id="VAX01534.1"/>
    </source>
</evidence>
<dbReference type="GO" id="GO:0008270">
    <property type="term" value="F:zinc ion binding"/>
    <property type="evidence" value="ECO:0007669"/>
    <property type="project" value="UniProtKB-KW"/>
</dbReference>
<accession>A0A3B1ANS7</accession>
<evidence type="ECO:0000256" key="1">
    <source>
        <dbReference type="ARBA" id="ARBA00001668"/>
    </source>
</evidence>
<comment type="cofactor">
    <cofactor evidence="2">
        <name>Zn(2+)</name>
        <dbReference type="ChEBI" id="CHEBI:29105"/>
    </cofactor>
</comment>
<dbReference type="InterPro" id="IPR010979">
    <property type="entry name" value="Ribosomal_uS13-like_H2TH"/>
</dbReference>
<comment type="similarity">
    <text evidence="3">Belongs to the FPG family.</text>
</comment>
<dbReference type="PANTHER" id="PTHR22993">
    <property type="entry name" value="FORMAMIDOPYRIMIDINE-DNA GLYCOSYLASE"/>
    <property type="match status" value="1"/>
</dbReference>
<evidence type="ECO:0000256" key="14">
    <source>
        <dbReference type="ARBA" id="ARBA00023295"/>
    </source>
</evidence>
<dbReference type="SUPFAM" id="SSF46946">
    <property type="entry name" value="S13-like H2TH domain"/>
    <property type="match status" value="1"/>
</dbReference>
<keyword evidence="8 18" id="KW-0378">Hydrolase</keyword>
<sequence>MPELPEVETTVNGITPLILQQKVTNIIIREHQLRWPIPNELAKILKGKTVISVARRAKYILIQFKHGTLILHLGMSGNLRFTDKKTQVAKHDHVDIIFNNTHCLRYHDPRRFGAILWTNENIEQHKLISHLGPEPLHAQFDVDYLYKRSRKRTISVKQFIMDSKVVVGVGNIYASESLYLAGIKPTRTAGGISKARYLRLCNAIKTVLNNAIAQGGTTLRDFRNSDGKPGYFKQKLNVYDREGLSCKNCTRPIKLITQNNRSSYYCNFCQC</sequence>
<evidence type="ECO:0000256" key="6">
    <source>
        <dbReference type="ARBA" id="ARBA00022763"/>
    </source>
</evidence>
<evidence type="ECO:0000256" key="5">
    <source>
        <dbReference type="ARBA" id="ARBA00022723"/>
    </source>
</evidence>
<dbReference type="HAMAP" id="MF_00103">
    <property type="entry name" value="Fapy_DNA_glycosyl"/>
    <property type="match status" value="1"/>
</dbReference>
<dbReference type="SUPFAM" id="SSF81624">
    <property type="entry name" value="N-terminal domain of MutM-like DNA repair proteins"/>
    <property type="match status" value="1"/>
</dbReference>
<dbReference type="SUPFAM" id="SSF57716">
    <property type="entry name" value="Glucocorticoid receptor-like (DNA-binding domain)"/>
    <property type="match status" value="1"/>
</dbReference>
<reference evidence="18" key="1">
    <citation type="submission" date="2018-06" db="EMBL/GenBank/DDBJ databases">
        <authorList>
            <person name="Zhirakovskaya E."/>
        </authorList>
    </citation>
    <scope>NUCLEOTIDE SEQUENCE</scope>
</reference>
<comment type="catalytic activity">
    <reaction evidence="15">
        <text>2'-deoxyribonucleotide-(2'-deoxyribose 5'-phosphate)-2'-deoxyribonucleotide-DNA = a 3'-end 2'-deoxyribonucleotide-(2,3-dehydro-2,3-deoxyribose 5'-phosphate)-DNA + a 5'-end 5'-phospho-2'-deoxyribonucleoside-DNA + H(+)</text>
        <dbReference type="Rhea" id="RHEA:66592"/>
        <dbReference type="Rhea" id="RHEA-COMP:13180"/>
        <dbReference type="Rhea" id="RHEA-COMP:16897"/>
        <dbReference type="Rhea" id="RHEA-COMP:17067"/>
        <dbReference type="ChEBI" id="CHEBI:15378"/>
        <dbReference type="ChEBI" id="CHEBI:136412"/>
        <dbReference type="ChEBI" id="CHEBI:157695"/>
        <dbReference type="ChEBI" id="CHEBI:167181"/>
        <dbReference type="EC" id="4.2.99.18"/>
    </reaction>
</comment>
<keyword evidence="9" id="KW-0862">Zinc</keyword>
<protein>
    <submittedName>
        <fullName evidence="18">Formamidopyrimidine-DNA glycosylase</fullName>
        <ecNumber evidence="18">3.2.2.23</ecNumber>
    </submittedName>
</protein>
<keyword evidence="11" id="KW-0234">DNA repair</keyword>
<evidence type="ECO:0000256" key="12">
    <source>
        <dbReference type="ARBA" id="ARBA00023239"/>
    </source>
</evidence>
<evidence type="ECO:0000256" key="4">
    <source>
        <dbReference type="ARBA" id="ARBA00011245"/>
    </source>
</evidence>
<keyword evidence="10" id="KW-0238">DNA-binding</keyword>
<evidence type="ECO:0000256" key="2">
    <source>
        <dbReference type="ARBA" id="ARBA00001947"/>
    </source>
</evidence>
<keyword evidence="14 18" id="KW-0326">Glycosidase</keyword>
<name>A0A3B1ANS7_9ZZZZ</name>